<accession>A7IWD4</accession>
<reference evidence="1 2" key="1">
    <citation type="journal article" date="2007" name="Virology">
        <title>Sequence and annotation of the 369-kb NY-2A and the 345-kb AR158 viruses that infect Chlorella NC64A.</title>
        <authorList>
            <person name="Fitzgerald L.A."/>
            <person name="Graves M.V."/>
            <person name="Li X."/>
            <person name="Feldblyum T."/>
            <person name="Nierman W.C."/>
            <person name="Van Etten J.L."/>
        </authorList>
    </citation>
    <scope>NUCLEOTIDE SEQUENCE [LARGE SCALE GENOMIC DNA]</scope>
    <source>
        <strain evidence="1 2">NY-2A</strain>
    </source>
</reference>
<dbReference type="GeneID" id="5659050"/>
<evidence type="ECO:0000313" key="1">
    <source>
        <dbReference type="EMBL" id="ABT14658.1"/>
    </source>
</evidence>
<protein>
    <submittedName>
        <fullName evidence="1">Uncharacterized protein b259L</fullName>
    </submittedName>
</protein>
<evidence type="ECO:0000313" key="2">
    <source>
        <dbReference type="Proteomes" id="UP000202419"/>
    </source>
</evidence>
<dbReference type="Proteomes" id="UP000202419">
    <property type="component" value="Segment"/>
</dbReference>
<dbReference type="EMBL" id="DQ491002">
    <property type="protein sequence ID" value="ABT14658.1"/>
    <property type="molecule type" value="Genomic_DNA"/>
</dbReference>
<sequence>MQHFRTCCRDLEVGRSDSNTDHRIHRVQIRLYWIFLAFQKPQTSLAFQKPQTSLAFQKPQTSPAFQKPQTVLFLL</sequence>
<keyword evidence="2" id="KW-1185">Reference proteome</keyword>
<organismHost>
    <name type="scientific">Chlorella</name>
    <dbReference type="NCBI Taxonomy" id="3071"/>
</organismHost>
<dbReference type="RefSeq" id="YP_001497455.1">
    <property type="nucleotide sequence ID" value="NC_009898.1"/>
</dbReference>
<proteinExistence type="predicted"/>
<dbReference type="KEGG" id="vg:5659050"/>
<organism evidence="1 2">
    <name type="scientific">Paramecium bursaria Chlorella virus NY2A</name>
    <name type="common">PBCV-NY2A</name>
    <dbReference type="NCBI Taxonomy" id="46021"/>
    <lineage>
        <taxon>Viruses</taxon>
        <taxon>Varidnaviria</taxon>
        <taxon>Bamfordvirae</taxon>
        <taxon>Nucleocytoviricota</taxon>
        <taxon>Megaviricetes</taxon>
        <taxon>Algavirales</taxon>
        <taxon>Phycodnaviridae</taxon>
        <taxon>Chlorovirus</taxon>
        <taxon>Chlorovirus americanus</taxon>
    </lineage>
</organism>
<name>A7IWD4_PBCVN</name>
<gene>
    <name evidence="1" type="primary">b259L</name>
    <name evidence="1" type="ORF">NY2A_b259L</name>
</gene>